<comment type="caution">
    <text evidence="1">The sequence shown here is derived from an EMBL/GenBank/DDBJ whole genome shotgun (WGS) entry which is preliminary data.</text>
</comment>
<evidence type="ECO:0000313" key="1">
    <source>
        <dbReference type="EMBL" id="MDI2098178.1"/>
    </source>
</evidence>
<gene>
    <name evidence="1" type="ORF">QF206_04255</name>
</gene>
<protein>
    <submittedName>
        <fullName evidence="1">DUF2218 domain-containing protein</fullName>
    </submittedName>
</protein>
<keyword evidence="2" id="KW-1185">Reference proteome</keyword>
<dbReference type="EMBL" id="JASATX010000001">
    <property type="protein sequence ID" value="MDI2098178.1"/>
    <property type="molecule type" value="Genomic_DNA"/>
</dbReference>
<reference evidence="1 2" key="1">
    <citation type="submission" date="2023-04" db="EMBL/GenBank/DDBJ databases">
        <title>Klugiella caeni sp. nov. isolated from the sludge of biochemical tank.</title>
        <authorList>
            <person name="Geng K."/>
        </authorList>
    </citation>
    <scope>NUCLEOTIDE SEQUENCE [LARGE SCALE GENOMIC DNA]</scope>
    <source>
        <strain evidence="1 2">YN-L-19</strain>
    </source>
</reference>
<dbReference type="Pfam" id="PF09981">
    <property type="entry name" value="DUF2218"/>
    <property type="match status" value="1"/>
</dbReference>
<dbReference type="RefSeq" id="WP_281488132.1">
    <property type="nucleotide sequence ID" value="NZ_JASATX010000001.1"/>
</dbReference>
<accession>A0AAW6T8S7</accession>
<dbReference type="AlphaFoldDB" id="A0AAW6T8S7"/>
<organism evidence="1 2">
    <name type="scientific">Ruicaihuangia caeni</name>
    <dbReference type="NCBI Taxonomy" id="3042517"/>
    <lineage>
        <taxon>Bacteria</taxon>
        <taxon>Bacillati</taxon>
        <taxon>Actinomycetota</taxon>
        <taxon>Actinomycetes</taxon>
        <taxon>Micrococcales</taxon>
        <taxon>Microbacteriaceae</taxon>
        <taxon>Ruicaihuangia</taxon>
    </lineage>
</organism>
<proteinExistence type="predicted"/>
<sequence>MIATERPERWSKQLVSHLGRRAAIEETSEGRALALSKGTGIVSTGDGALTLIARGSDEEHTAAVQDILQRHLLRFATREQLTIEWEPIAPID</sequence>
<dbReference type="InterPro" id="IPR014543">
    <property type="entry name" value="UCP028291"/>
</dbReference>
<dbReference type="Gene3D" id="3.30.310.50">
    <property type="entry name" value="Alpha-D-phosphohexomutase, C-terminal domain"/>
    <property type="match status" value="1"/>
</dbReference>
<evidence type="ECO:0000313" key="2">
    <source>
        <dbReference type="Proteomes" id="UP001321506"/>
    </source>
</evidence>
<name>A0AAW6T8S7_9MICO</name>
<dbReference type="Proteomes" id="UP001321506">
    <property type="component" value="Unassembled WGS sequence"/>
</dbReference>